<evidence type="ECO:0000313" key="2">
    <source>
        <dbReference type="EMBL" id="EFV44808.1"/>
    </source>
</evidence>
<dbReference type="AlphaFoldDB" id="E5Y541"/>
<reference evidence="2 3" key="2">
    <citation type="submission" date="2013-04" db="EMBL/GenBank/DDBJ databases">
        <title>The Genome Sequence of Bilophila wadsworthia 3_1_6.</title>
        <authorList>
            <consortium name="The Broad Institute Genomics Platform"/>
            <person name="Earl A."/>
            <person name="Ward D."/>
            <person name="Feldgarden M."/>
            <person name="Gevers D."/>
            <person name="Sibley C."/>
            <person name="Strauss J."/>
            <person name="Allen-Vercoe E."/>
            <person name="Walker B."/>
            <person name="Young S."/>
            <person name="Zeng Q."/>
            <person name="Gargeya S."/>
            <person name="Fitzgerald M."/>
            <person name="Haas B."/>
            <person name="Abouelleil A."/>
            <person name="Allen A.W."/>
            <person name="Alvarado L."/>
            <person name="Arachchi H.M."/>
            <person name="Berlin A.M."/>
            <person name="Chapman S.B."/>
            <person name="Gainer-Dewar J."/>
            <person name="Goldberg J."/>
            <person name="Griggs A."/>
            <person name="Gujja S."/>
            <person name="Hansen M."/>
            <person name="Howarth C."/>
            <person name="Imamovic A."/>
            <person name="Ireland A."/>
            <person name="Larimer J."/>
            <person name="McCowan C."/>
            <person name="Murphy C."/>
            <person name="Pearson M."/>
            <person name="Poon T.W."/>
            <person name="Priest M."/>
            <person name="Roberts A."/>
            <person name="Saif S."/>
            <person name="Shea T."/>
            <person name="Sisk P."/>
            <person name="Sykes S."/>
            <person name="Wortman J."/>
            <person name="Nusbaum C."/>
            <person name="Birren B."/>
        </authorList>
    </citation>
    <scope>NUCLEOTIDE SEQUENCE [LARGE SCALE GENOMIC DNA]</scope>
    <source>
        <strain evidence="2 3">3_1_6</strain>
    </source>
</reference>
<proteinExistence type="predicted"/>
<dbReference type="Gene3D" id="2.50.20.10">
    <property type="entry name" value="Lipoprotein localisation LolA/LolB/LppX"/>
    <property type="match status" value="1"/>
</dbReference>
<dbReference type="RefSeq" id="WP_005026348.1">
    <property type="nucleotide sequence ID" value="NZ_KE150238.1"/>
</dbReference>
<protein>
    <recommendedName>
        <fullName evidence="1">Uncharacterized protein TP-0789 domain-containing protein</fullName>
    </recommendedName>
</protein>
<dbReference type="STRING" id="563192.HMPREF0179_01304"/>
<evidence type="ECO:0000259" key="1">
    <source>
        <dbReference type="Pfam" id="PF17131"/>
    </source>
</evidence>
<dbReference type="InterPro" id="IPR033399">
    <property type="entry name" value="TP_0789-like"/>
</dbReference>
<dbReference type="HOGENOM" id="CLU_074356_1_0_7"/>
<dbReference type="GeneID" id="78086432"/>
<evidence type="ECO:0000313" key="3">
    <source>
        <dbReference type="Proteomes" id="UP000006034"/>
    </source>
</evidence>
<dbReference type="eggNOG" id="COG2834">
    <property type="taxonomic scope" value="Bacteria"/>
</dbReference>
<comment type="caution">
    <text evidence="2">The sequence shown here is derived from an EMBL/GenBank/DDBJ whole genome shotgun (WGS) entry which is preliminary data.</text>
</comment>
<dbReference type="EMBL" id="ADCP02000001">
    <property type="protein sequence ID" value="EFV44808.1"/>
    <property type="molecule type" value="Genomic_DNA"/>
</dbReference>
<dbReference type="Pfam" id="PF17131">
    <property type="entry name" value="LolA_like"/>
    <property type="match status" value="1"/>
</dbReference>
<feature type="domain" description="Uncharacterized protein TP-0789" evidence="1">
    <location>
        <begin position="77"/>
        <end position="262"/>
    </location>
</feature>
<reference evidence="2 3" key="1">
    <citation type="submission" date="2010-10" db="EMBL/GenBank/DDBJ databases">
        <authorList>
            <consortium name="The Broad Institute Genome Sequencing Platform"/>
            <person name="Ward D."/>
            <person name="Earl A."/>
            <person name="Feldgarden M."/>
            <person name="Young S.K."/>
            <person name="Gargeya S."/>
            <person name="Zeng Q."/>
            <person name="Alvarado L."/>
            <person name="Berlin A."/>
            <person name="Bochicchio J."/>
            <person name="Chapman S.B."/>
            <person name="Chen Z."/>
            <person name="Freedman E."/>
            <person name="Gellesch M."/>
            <person name="Goldberg J."/>
            <person name="Griggs A."/>
            <person name="Gujja S."/>
            <person name="Heilman E."/>
            <person name="Heiman D."/>
            <person name="Howarth C."/>
            <person name="Mehta T."/>
            <person name="Neiman D."/>
            <person name="Pearson M."/>
            <person name="Roberts A."/>
            <person name="Saif S."/>
            <person name="Shea T."/>
            <person name="Shenoy N."/>
            <person name="Sisk P."/>
            <person name="Stolte C."/>
            <person name="Sykes S."/>
            <person name="White J."/>
            <person name="Yandava C."/>
            <person name="Allen-Vercoe E."/>
            <person name="Sibley C."/>
            <person name="Ambrose C.E."/>
            <person name="Strauss J."/>
            <person name="Daigneault M."/>
            <person name="Haas B."/>
            <person name="Nusbaum C."/>
            <person name="Birren B."/>
        </authorList>
    </citation>
    <scope>NUCLEOTIDE SEQUENCE [LARGE SCALE GENOMIC DNA]</scope>
    <source>
        <strain evidence="2 3">3_1_6</strain>
    </source>
</reference>
<dbReference type="CDD" id="cd16329">
    <property type="entry name" value="LolA_like"/>
    <property type="match status" value="1"/>
</dbReference>
<accession>E5Y541</accession>
<gene>
    <name evidence="2" type="ORF">HMPREF0179_01304</name>
</gene>
<keyword evidence="3" id="KW-1185">Reference proteome</keyword>
<dbReference type="OrthoDB" id="9803781at2"/>
<dbReference type="Proteomes" id="UP000006034">
    <property type="component" value="Unassembled WGS sequence"/>
</dbReference>
<sequence>MQFMFSRKSGIVLAALLGVQLILPASGWTLTGRDVALKADQVDTSRTSDMSMAMIIKRGDQQLVRFMAMKKKKFPDSEKQHIRFLEPGDIRNTAYLTWSYRDINKDDDMWVYMPAESLVRRISGGSKKGSFMRSDYANEDISRREVDKDTYTLLPDEALSGVDCHVLEAKAVFPEKTNYSKRIIWIRKDIWLPAKIDFYDQGGNRCKELVFGGYKEIQGIWTATRQRMRTVGSDSETIMEIREVAYNTPIAEDIFLPQDLKR</sequence>
<name>E5Y541_BILW3</name>
<organism evidence="2 3">
    <name type="scientific">Bilophila wadsworthia (strain 3_1_6)</name>
    <dbReference type="NCBI Taxonomy" id="563192"/>
    <lineage>
        <taxon>Bacteria</taxon>
        <taxon>Pseudomonadati</taxon>
        <taxon>Thermodesulfobacteriota</taxon>
        <taxon>Desulfovibrionia</taxon>
        <taxon>Desulfovibrionales</taxon>
        <taxon>Desulfovibrionaceae</taxon>
        <taxon>Bilophila</taxon>
    </lineage>
</organism>